<dbReference type="SUPFAM" id="SSF50685">
    <property type="entry name" value="Barwin-like endoglucanases"/>
    <property type="match status" value="1"/>
</dbReference>
<dbReference type="Pfam" id="PF03562">
    <property type="entry name" value="MltA"/>
    <property type="match status" value="1"/>
</dbReference>
<evidence type="ECO:0000256" key="2">
    <source>
        <dbReference type="ARBA" id="ARBA00023239"/>
    </source>
</evidence>
<dbReference type="PIRSF" id="PIRSF019422">
    <property type="entry name" value="MltA"/>
    <property type="match status" value="1"/>
</dbReference>
<sequence>MQKKIIKTIIFFSLFFLFEKSYAYININQGQQYEKKLIQNLTKIKQINIKKKIINAESFYIQVEKIKKFSPSLYLKNESTYKTILKWLKKNSNINELNEFGINLFQMKGIDNYGNVKITGYYTPIVQARKIKKNNFKYPIYSMPYHLKKNEPLPKRKDIYNGVLDKKYILAYSNSLIDNFIMEIQGSAFIDYGNKKKLIFFSYAGKNGWPYKSIGQILINRGDIEKKNMSMQAINKWFTKHTNKEIQDLFEKNESFVFFKETKKKQVYGASAVPLIAQTSVAADNSIIKKGSVILLKIPILDQNGVFLNKYEMRLVIALDVGGAIKGHHFDIYEGIGTKASILSGYYNHYGYAWILNKK</sequence>
<dbReference type="GO" id="GO:0008933">
    <property type="term" value="F:peptidoglycan lytic transglycosylase activity"/>
    <property type="evidence" value="ECO:0007669"/>
    <property type="project" value="TreeGrafter"/>
</dbReference>
<dbReference type="RefSeq" id="WP_009874410.1">
    <property type="nucleotide sequence ID" value="NC_011833.1"/>
</dbReference>
<evidence type="ECO:0000313" key="6">
    <source>
        <dbReference type="EMBL" id="ACL30806.1"/>
    </source>
</evidence>
<dbReference type="InterPro" id="IPR010611">
    <property type="entry name" value="3D_dom"/>
</dbReference>
<evidence type="ECO:0000259" key="5">
    <source>
        <dbReference type="SMART" id="SM00925"/>
    </source>
</evidence>
<comment type="catalytic activity">
    <reaction evidence="1 4">
        <text>Exolytic cleavage of the (1-&gt;4)-beta-glycosidic linkage between N-acetylmuramic acid (MurNAc) and N-acetylglucosamine (GlcNAc) residues in peptidoglycan, from either the reducing or the non-reducing ends of the peptidoglycan chains, with concomitant formation of a 1,6-anhydrobond in the MurNAc residue.</text>
        <dbReference type="EC" id="4.2.2.n1"/>
    </reaction>
</comment>
<feature type="domain" description="Lytic transglycosylase MltA" evidence="5">
    <location>
        <begin position="125"/>
        <end position="260"/>
    </location>
</feature>
<keyword evidence="3 4" id="KW-0961">Cell wall biogenesis/degradation</keyword>
<dbReference type="GO" id="GO:0009254">
    <property type="term" value="P:peptidoglycan turnover"/>
    <property type="evidence" value="ECO:0007669"/>
    <property type="project" value="UniProtKB-UniRule"/>
</dbReference>
<dbReference type="GO" id="GO:0019867">
    <property type="term" value="C:outer membrane"/>
    <property type="evidence" value="ECO:0007669"/>
    <property type="project" value="InterPro"/>
</dbReference>
<dbReference type="PANTHER" id="PTHR30124:SF0">
    <property type="entry name" value="MEMBRANE-BOUND LYTIC MUREIN TRANSGLYCOSYLASE A"/>
    <property type="match status" value="1"/>
</dbReference>
<reference evidence="6 7" key="1">
    <citation type="journal article" date="2009" name="Science">
        <title>The dynamics and time scale of ongoing genomic erosion in symbiotic bacteria.</title>
        <authorList>
            <person name="Moran N.A."/>
            <person name="McLaughlin H.J."/>
            <person name="Sorek R."/>
        </authorList>
    </citation>
    <scope>NUCLEOTIDE SEQUENCE [LARGE SCALE GENOMIC DNA]</scope>
    <source>
        <strain evidence="6 7">5A</strain>
    </source>
</reference>
<evidence type="ECO:0000256" key="3">
    <source>
        <dbReference type="ARBA" id="ARBA00023316"/>
    </source>
</evidence>
<dbReference type="SMR" id="A0A7U4DII2"/>
<dbReference type="CDD" id="cd22785">
    <property type="entry name" value="DPBB_MltA-like"/>
    <property type="match status" value="1"/>
</dbReference>
<dbReference type="EC" id="4.2.2.n1" evidence="4"/>
<gene>
    <name evidence="6" type="primary">mltA</name>
    <name evidence="6" type="ordered locus">BUAP5A_451</name>
</gene>
<dbReference type="NCBIfam" id="NF008366">
    <property type="entry name" value="PRK11162.1"/>
    <property type="match status" value="1"/>
</dbReference>
<dbReference type="CDD" id="cd14668">
    <property type="entry name" value="mlta_B"/>
    <property type="match status" value="1"/>
</dbReference>
<dbReference type="KEGG" id="bap:BUAP5A_451"/>
<dbReference type="GO" id="GO:0071555">
    <property type="term" value="P:cell wall organization"/>
    <property type="evidence" value="ECO:0007669"/>
    <property type="project" value="UniProtKB-KW"/>
</dbReference>
<name>A0A7U4DII2_BUCA5</name>
<dbReference type="InterPro" id="IPR005300">
    <property type="entry name" value="MltA_B"/>
</dbReference>
<evidence type="ECO:0000313" key="7">
    <source>
        <dbReference type="Proteomes" id="UP000006904"/>
    </source>
</evidence>
<dbReference type="PANTHER" id="PTHR30124">
    <property type="entry name" value="MEMBRANE-BOUND LYTIC MUREIN TRANSGLYCOSYLASE A"/>
    <property type="match status" value="1"/>
</dbReference>
<dbReference type="GO" id="GO:0009253">
    <property type="term" value="P:peptidoglycan catabolic process"/>
    <property type="evidence" value="ECO:0007669"/>
    <property type="project" value="TreeGrafter"/>
</dbReference>
<dbReference type="InterPro" id="IPR036908">
    <property type="entry name" value="RlpA-like_sf"/>
</dbReference>
<dbReference type="EMBL" id="CP001161">
    <property type="protein sequence ID" value="ACL30806.1"/>
    <property type="molecule type" value="Genomic_DNA"/>
</dbReference>
<evidence type="ECO:0000256" key="4">
    <source>
        <dbReference type="PIRNR" id="PIRNR019422"/>
    </source>
</evidence>
<keyword evidence="2 4" id="KW-0456">Lyase</keyword>
<dbReference type="Gene3D" id="2.40.240.50">
    <property type="entry name" value="Barwin-like endoglucanases"/>
    <property type="match status" value="1"/>
</dbReference>
<dbReference type="InterPro" id="IPR026044">
    <property type="entry name" value="MltA"/>
</dbReference>
<dbReference type="OrthoDB" id="9783686at2"/>
<comment type="function">
    <text evidence="4">Murein-degrading enzyme. May play a role in recycling of muropeptides during cell elongation and/or cell division.</text>
</comment>
<accession>A0A7U4DII2</accession>
<proteinExistence type="predicted"/>
<dbReference type="SMART" id="SM00925">
    <property type="entry name" value="MltA"/>
    <property type="match status" value="1"/>
</dbReference>
<dbReference type="Proteomes" id="UP000006904">
    <property type="component" value="Chromosome"/>
</dbReference>
<evidence type="ECO:0000256" key="1">
    <source>
        <dbReference type="ARBA" id="ARBA00001420"/>
    </source>
</evidence>
<organism evidence="6 7">
    <name type="scientific">Buchnera aphidicola subsp. Acyrthosiphon pisum (strain 5A)</name>
    <dbReference type="NCBI Taxonomy" id="563178"/>
    <lineage>
        <taxon>Bacteria</taxon>
        <taxon>Pseudomonadati</taxon>
        <taxon>Pseudomonadota</taxon>
        <taxon>Gammaproteobacteria</taxon>
        <taxon>Enterobacterales</taxon>
        <taxon>Erwiniaceae</taxon>
        <taxon>Buchnera</taxon>
    </lineage>
</organism>
<dbReference type="AlphaFoldDB" id="A0A7U4DII2"/>
<dbReference type="Gene3D" id="2.40.40.10">
    <property type="entry name" value="RlpA-like domain"/>
    <property type="match status" value="1"/>
</dbReference>
<dbReference type="Pfam" id="PF06725">
    <property type="entry name" value="3D"/>
    <property type="match status" value="1"/>
</dbReference>
<protein>
    <recommendedName>
        <fullName evidence="4">Membrane-bound lytic murein transglycosylase A</fullName>
        <ecNumber evidence="4">4.2.2.n1</ecNumber>
    </recommendedName>
    <alternativeName>
        <fullName evidence="4">Murein hydrolase A</fullName>
    </alternativeName>
</protein>
<dbReference type="GO" id="GO:0004553">
    <property type="term" value="F:hydrolase activity, hydrolyzing O-glycosyl compounds"/>
    <property type="evidence" value="ECO:0007669"/>
    <property type="project" value="InterPro"/>
</dbReference>